<protein>
    <recommendedName>
        <fullName evidence="3">DUF1444 family protein</fullName>
    </recommendedName>
</protein>
<dbReference type="STRING" id="50340.PF66_05358"/>
<evidence type="ECO:0008006" key="3">
    <source>
        <dbReference type="Google" id="ProtNLM"/>
    </source>
</evidence>
<comment type="caution">
    <text evidence="1">The sequence shown here is derived from an EMBL/GenBank/DDBJ whole genome shotgun (WGS) entry which is preliminary data.</text>
</comment>
<keyword evidence="2" id="KW-1185">Reference proteome</keyword>
<gene>
    <name evidence="1" type="ORF">PF66_05358</name>
</gene>
<dbReference type="AlphaFoldDB" id="A0A0M9GD82"/>
<organism evidence="1 2">
    <name type="scientific">Pseudomonas asplenii</name>
    <dbReference type="NCBI Taxonomy" id="53407"/>
    <lineage>
        <taxon>Bacteria</taxon>
        <taxon>Pseudomonadati</taxon>
        <taxon>Pseudomonadota</taxon>
        <taxon>Gammaproteobacteria</taxon>
        <taxon>Pseudomonadales</taxon>
        <taxon>Pseudomonadaceae</taxon>
        <taxon>Pseudomonas</taxon>
    </lineage>
</organism>
<dbReference type="RefSeq" id="WP_054057338.1">
    <property type="nucleotide sequence ID" value="NZ_JSYZ01000023.1"/>
</dbReference>
<dbReference type="OrthoDB" id="6770354at2"/>
<reference evidence="1 2" key="1">
    <citation type="journal article" date="2015" name="PLoS ONE">
        <title>Rice-Infecting Pseudomonas Genomes Are Highly Accessorized and Harbor Multiple Putative Virulence Mechanisms to Cause Sheath Brown Rot.</title>
        <authorList>
            <person name="Quibod I.L."/>
            <person name="Grande G."/>
            <person name="Oreiro E.G."/>
            <person name="Borja F.N."/>
            <person name="Dossa G.S."/>
            <person name="Mauleon R."/>
            <person name="Cruz C.V."/>
            <person name="Oliva R."/>
        </authorList>
    </citation>
    <scope>NUCLEOTIDE SEQUENCE [LARGE SCALE GENOMIC DNA]</scope>
    <source>
        <strain evidence="1 2">IRRI 6609</strain>
    </source>
</reference>
<dbReference type="PATRIC" id="fig|50340.43.peg.3067"/>
<name>A0A0M9GD82_9PSED</name>
<dbReference type="Proteomes" id="UP000037931">
    <property type="component" value="Unassembled WGS sequence"/>
</dbReference>
<sequence>MFGTLLGKLFNRPLTEEEFARKFIQAARQAGYGDHLEYVPDEFRLLHGNGGYFNLHNAFRDYQKAEKPKKAAVLDGYVATLLNTKSKTPQTFAQVRPALRPVIRNLGMLDEVRLHHVRSEGWAAPYTVVHRALGKDCVMLLAVDSPESTATLTKGPEESWGVTFDEALSSAVQNLRETTPEAFEPIIPGLYLGRWGDGYDISRVLLPDVLQRAPIKGRPVFMIPTNDVLMVTGDKDEQGMAQMVEVSFKAMENGRAVSSQIYTYQEQDIVPFQAGNEALKARLATLEHLLLQGTYHTQKELLDKIHEEQQEDVFVASYMLYQRSEDDSRTFSMCSWTQSVDSLLPQTDRVVLVEPQEDGSARTQVFAWDELVPRVATLLTPASVYPPRYRTTGFPTSEQLQELTPLG</sequence>
<evidence type="ECO:0000313" key="1">
    <source>
        <dbReference type="EMBL" id="KPA88126.1"/>
    </source>
</evidence>
<evidence type="ECO:0000313" key="2">
    <source>
        <dbReference type="Proteomes" id="UP000037931"/>
    </source>
</evidence>
<proteinExistence type="predicted"/>
<accession>A0A0M9GD82</accession>
<dbReference type="EMBL" id="JSYZ01000023">
    <property type="protein sequence ID" value="KPA88126.1"/>
    <property type="molecule type" value="Genomic_DNA"/>
</dbReference>